<keyword evidence="3" id="KW-1185">Reference proteome</keyword>
<evidence type="ECO:0000256" key="1">
    <source>
        <dbReference type="SAM" id="MobiDB-lite"/>
    </source>
</evidence>
<comment type="caution">
    <text evidence="2">The sequence shown here is derived from an EMBL/GenBank/DDBJ whole genome shotgun (WGS) entry which is preliminary data.</text>
</comment>
<evidence type="ECO:0000313" key="3">
    <source>
        <dbReference type="Proteomes" id="UP001066276"/>
    </source>
</evidence>
<accession>A0AAV7PRB0</accession>
<sequence>MGCATDTQQAEDNKQVNQGNKWRGKKSKVILKYNSEGKLVTPGQIVKAAYYDAKVGAKGAPLQDWVISKGDVKALIPRLSSAGAVDQPVLRASTQTQTQHCADILSTPEGVSSPGNCFEPLDGTSSSCSPPVANVDSAVTLNDGAPEPQFMTILNLVQA</sequence>
<gene>
    <name evidence="2" type="ORF">NDU88_006657</name>
</gene>
<dbReference type="Proteomes" id="UP001066276">
    <property type="component" value="Chromosome 7"/>
</dbReference>
<feature type="compositionally biased region" description="Polar residues" evidence="1">
    <location>
        <begin position="1"/>
        <end position="20"/>
    </location>
</feature>
<dbReference type="AlphaFoldDB" id="A0AAV7PRB0"/>
<protein>
    <submittedName>
        <fullName evidence="2">Uncharacterized protein</fullName>
    </submittedName>
</protein>
<evidence type="ECO:0000313" key="2">
    <source>
        <dbReference type="EMBL" id="KAJ1128278.1"/>
    </source>
</evidence>
<reference evidence="2" key="1">
    <citation type="journal article" date="2022" name="bioRxiv">
        <title>Sequencing and chromosome-scale assembly of the giantPleurodeles waltlgenome.</title>
        <authorList>
            <person name="Brown T."/>
            <person name="Elewa A."/>
            <person name="Iarovenko S."/>
            <person name="Subramanian E."/>
            <person name="Araus A.J."/>
            <person name="Petzold A."/>
            <person name="Susuki M."/>
            <person name="Suzuki K.-i.T."/>
            <person name="Hayashi T."/>
            <person name="Toyoda A."/>
            <person name="Oliveira C."/>
            <person name="Osipova E."/>
            <person name="Leigh N.D."/>
            <person name="Simon A."/>
            <person name="Yun M.H."/>
        </authorList>
    </citation>
    <scope>NUCLEOTIDE SEQUENCE</scope>
    <source>
        <strain evidence="2">20211129_DDA</strain>
        <tissue evidence="2">Liver</tissue>
    </source>
</reference>
<organism evidence="2 3">
    <name type="scientific">Pleurodeles waltl</name>
    <name type="common">Iberian ribbed newt</name>
    <dbReference type="NCBI Taxonomy" id="8319"/>
    <lineage>
        <taxon>Eukaryota</taxon>
        <taxon>Metazoa</taxon>
        <taxon>Chordata</taxon>
        <taxon>Craniata</taxon>
        <taxon>Vertebrata</taxon>
        <taxon>Euteleostomi</taxon>
        <taxon>Amphibia</taxon>
        <taxon>Batrachia</taxon>
        <taxon>Caudata</taxon>
        <taxon>Salamandroidea</taxon>
        <taxon>Salamandridae</taxon>
        <taxon>Pleurodelinae</taxon>
        <taxon>Pleurodeles</taxon>
    </lineage>
</organism>
<name>A0AAV7PRB0_PLEWA</name>
<dbReference type="EMBL" id="JANPWB010000011">
    <property type="protein sequence ID" value="KAJ1128278.1"/>
    <property type="molecule type" value="Genomic_DNA"/>
</dbReference>
<feature type="region of interest" description="Disordered" evidence="1">
    <location>
        <begin position="1"/>
        <end position="23"/>
    </location>
</feature>
<proteinExistence type="predicted"/>